<dbReference type="GeneID" id="63766274"/>
<dbReference type="PANTHER" id="PTHR42973">
    <property type="entry name" value="BINDING OXIDOREDUCTASE, PUTATIVE (AFU_ORTHOLOGUE AFUA_1G17690)-RELATED"/>
    <property type="match status" value="1"/>
</dbReference>
<dbReference type="AlphaFoldDB" id="A0A1L9SYF2"/>
<dbReference type="Gene3D" id="3.40.462.20">
    <property type="match status" value="1"/>
</dbReference>
<evidence type="ECO:0000256" key="2">
    <source>
        <dbReference type="ARBA" id="ARBA00022630"/>
    </source>
</evidence>
<sequence>MADIESILSMLHAFKLDHLDIPCLTQSAADFDEIRSIYAHPEIVPLAIIRPATLEDVQSVVRFLSSNGIEFTIRAGGHDMHGRSMKQDAIVLDMRLIKNVTINPPPDQDVATATVGGGILIGNLISRLQSHGYVTPVASVPSVGYVGWAMYGGYGGYSAHFGLGVDQFVGARIVNLLKGICGAGGAFGVIVEMTVRIYKVHRILAGMIMYQSDDLATVIPEYNNAYQSLAAGGLPPALSVQQGVLNAPTPTFTVLFFWSSRDLDKGYAWLERIKGLGPCVASTVHETTPQDSLDEVDQHFARTTKGRMWTISMRKITPEVAGVIAQYTSKMPDDPHILFDMHELRASSPSARANDDSVFSAREPYFAFEINTIVNDEAKLETTLAWGEHSEKRCIEPEINHSAVLGKNLSFLKHLKQKHDPNHVFKAAVSYL</sequence>
<dbReference type="Pfam" id="PF01565">
    <property type="entry name" value="FAD_binding_4"/>
    <property type="match status" value="1"/>
</dbReference>
<feature type="domain" description="FAD-binding PCMH-type" evidence="5">
    <location>
        <begin position="41"/>
        <end position="200"/>
    </location>
</feature>
<dbReference type="STRING" id="1036612.A0A1L9SYF2"/>
<evidence type="ECO:0000256" key="1">
    <source>
        <dbReference type="ARBA" id="ARBA00005466"/>
    </source>
</evidence>
<gene>
    <name evidence="6" type="ORF">ASPSYDRAFT_62995</name>
</gene>
<evidence type="ECO:0000313" key="6">
    <source>
        <dbReference type="EMBL" id="OJJ52210.1"/>
    </source>
</evidence>
<dbReference type="InterPro" id="IPR016166">
    <property type="entry name" value="FAD-bd_PCMH"/>
</dbReference>
<dbReference type="OrthoDB" id="363185at2759"/>
<dbReference type="GO" id="GO:0071949">
    <property type="term" value="F:FAD binding"/>
    <property type="evidence" value="ECO:0007669"/>
    <property type="project" value="InterPro"/>
</dbReference>
<dbReference type="InterPro" id="IPR006094">
    <property type="entry name" value="Oxid_FAD_bind_N"/>
</dbReference>
<dbReference type="Proteomes" id="UP000184356">
    <property type="component" value="Unassembled WGS sequence"/>
</dbReference>
<keyword evidence="2" id="KW-0285">Flavoprotein</keyword>
<dbReference type="SUPFAM" id="SSF56176">
    <property type="entry name" value="FAD-binding/transporter-associated domain-like"/>
    <property type="match status" value="1"/>
</dbReference>
<reference evidence="7" key="1">
    <citation type="journal article" date="2017" name="Genome Biol.">
        <title>Comparative genomics reveals high biological diversity and specific adaptations in the industrially and medically important fungal genus Aspergillus.</title>
        <authorList>
            <person name="de Vries R.P."/>
            <person name="Riley R."/>
            <person name="Wiebenga A."/>
            <person name="Aguilar-Osorio G."/>
            <person name="Amillis S."/>
            <person name="Uchima C.A."/>
            <person name="Anderluh G."/>
            <person name="Asadollahi M."/>
            <person name="Askin M."/>
            <person name="Barry K."/>
            <person name="Battaglia E."/>
            <person name="Bayram O."/>
            <person name="Benocci T."/>
            <person name="Braus-Stromeyer S.A."/>
            <person name="Caldana C."/>
            <person name="Canovas D."/>
            <person name="Cerqueira G.C."/>
            <person name="Chen F."/>
            <person name="Chen W."/>
            <person name="Choi C."/>
            <person name="Clum A."/>
            <person name="Dos Santos R.A."/>
            <person name="Damasio A.R."/>
            <person name="Diallinas G."/>
            <person name="Emri T."/>
            <person name="Fekete E."/>
            <person name="Flipphi M."/>
            <person name="Freyberg S."/>
            <person name="Gallo A."/>
            <person name="Gournas C."/>
            <person name="Habgood R."/>
            <person name="Hainaut M."/>
            <person name="Harispe M.L."/>
            <person name="Henrissat B."/>
            <person name="Hilden K.S."/>
            <person name="Hope R."/>
            <person name="Hossain A."/>
            <person name="Karabika E."/>
            <person name="Karaffa L."/>
            <person name="Karanyi Z."/>
            <person name="Krasevec N."/>
            <person name="Kuo A."/>
            <person name="Kusch H."/>
            <person name="LaButti K."/>
            <person name="Lagendijk E.L."/>
            <person name="Lapidus A."/>
            <person name="Levasseur A."/>
            <person name="Lindquist E."/>
            <person name="Lipzen A."/>
            <person name="Logrieco A.F."/>
            <person name="MacCabe A."/>
            <person name="Maekelae M.R."/>
            <person name="Malavazi I."/>
            <person name="Melin P."/>
            <person name="Meyer V."/>
            <person name="Mielnichuk N."/>
            <person name="Miskei M."/>
            <person name="Molnar A.P."/>
            <person name="Mule G."/>
            <person name="Ngan C.Y."/>
            <person name="Orejas M."/>
            <person name="Orosz E."/>
            <person name="Ouedraogo J.P."/>
            <person name="Overkamp K.M."/>
            <person name="Park H.-S."/>
            <person name="Perrone G."/>
            <person name="Piumi F."/>
            <person name="Punt P.J."/>
            <person name="Ram A.F."/>
            <person name="Ramon A."/>
            <person name="Rauscher S."/>
            <person name="Record E."/>
            <person name="Riano-Pachon D.M."/>
            <person name="Robert V."/>
            <person name="Roehrig J."/>
            <person name="Ruller R."/>
            <person name="Salamov A."/>
            <person name="Salih N.S."/>
            <person name="Samson R.A."/>
            <person name="Sandor E."/>
            <person name="Sanguinetti M."/>
            <person name="Schuetze T."/>
            <person name="Sepcic K."/>
            <person name="Shelest E."/>
            <person name="Sherlock G."/>
            <person name="Sophianopoulou V."/>
            <person name="Squina F.M."/>
            <person name="Sun H."/>
            <person name="Susca A."/>
            <person name="Todd R.B."/>
            <person name="Tsang A."/>
            <person name="Unkles S.E."/>
            <person name="van de Wiele N."/>
            <person name="van Rossen-Uffink D."/>
            <person name="Oliveira J.V."/>
            <person name="Vesth T.C."/>
            <person name="Visser J."/>
            <person name="Yu J.-H."/>
            <person name="Zhou M."/>
            <person name="Andersen M.R."/>
            <person name="Archer D.B."/>
            <person name="Baker S.E."/>
            <person name="Benoit I."/>
            <person name="Brakhage A.A."/>
            <person name="Braus G.H."/>
            <person name="Fischer R."/>
            <person name="Frisvad J.C."/>
            <person name="Goldman G.H."/>
            <person name="Houbraken J."/>
            <person name="Oakley B."/>
            <person name="Pocsi I."/>
            <person name="Scazzocchio C."/>
            <person name="Seiboth B."/>
            <person name="vanKuyk P.A."/>
            <person name="Wortman J."/>
            <person name="Dyer P.S."/>
            <person name="Grigoriev I.V."/>
        </authorList>
    </citation>
    <scope>NUCLEOTIDE SEQUENCE [LARGE SCALE GENOMIC DNA]</scope>
    <source>
        <strain evidence="7">CBS 593.65</strain>
    </source>
</reference>
<dbReference type="InterPro" id="IPR036318">
    <property type="entry name" value="FAD-bd_PCMH-like_sf"/>
</dbReference>
<name>A0A1L9SYF2_9EURO</name>
<dbReference type="InterPro" id="IPR016167">
    <property type="entry name" value="FAD-bd_PCMH_sub1"/>
</dbReference>
<dbReference type="InterPro" id="IPR050416">
    <property type="entry name" value="FAD-linked_Oxidoreductase"/>
</dbReference>
<evidence type="ECO:0000256" key="4">
    <source>
        <dbReference type="ARBA" id="ARBA00023002"/>
    </source>
</evidence>
<dbReference type="InterPro" id="IPR016169">
    <property type="entry name" value="FAD-bd_PCMH_sub2"/>
</dbReference>
<dbReference type="RefSeq" id="XP_040696016.1">
    <property type="nucleotide sequence ID" value="XM_040850201.1"/>
</dbReference>
<proteinExistence type="inferred from homology"/>
<dbReference type="PROSITE" id="PS51387">
    <property type="entry name" value="FAD_PCMH"/>
    <property type="match status" value="1"/>
</dbReference>
<keyword evidence="7" id="KW-1185">Reference proteome</keyword>
<keyword evidence="3" id="KW-0274">FAD</keyword>
<dbReference type="EMBL" id="KV878604">
    <property type="protein sequence ID" value="OJJ52210.1"/>
    <property type="molecule type" value="Genomic_DNA"/>
</dbReference>
<dbReference type="GO" id="GO:0016491">
    <property type="term" value="F:oxidoreductase activity"/>
    <property type="evidence" value="ECO:0007669"/>
    <property type="project" value="UniProtKB-KW"/>
</dbReference>
<evidence type="ECO:0000259" key="5">
    <source>
        <dbReference type="PROSITE" id="PS51387"/>
    </source>
</evidence>
<evidence type="ECO:0000256" key="3">
    <source>
        <dbReference type="ARBA" id="ARBA00022827"/>
    </source>
</evidence>
<accession>A0A1L9SYF2</accession>
<comment type="similarity">
    <text evidence="1">Belongs to the oxygen-dependent FAD-linked oxidoreductase family.</text>
</comment>
<dbReference type="PANTHER" id="PTHR42973:SF7">
    <property type="entry name" value="FAD-BINDING PCMH-TYPE DOMAIN-CONTAINING PROTEIN"/>
    <property type="match status" value="1"/>
</dbReference>
<keyword evidence="4" id="KW-0560">Oxidoreductase</keyword>
<dbReference type="Gene3D" id="3.30.465.10">
    <property type="match status" value="1"/>
</dbReference>
<dbReference type="Gene3D" id="3.30.43.10">
    <property type="entry name" value="Uridine Diphospho-n-acetylenolpyruvylglucosamine Reductase, domain 2"/>
    <property type="match status" value="1"/>
</dbReference>
<organism evidence="6 7">
    <name type="scientific">Aspergillus sydowii CBS 593.65</name>
    <dbReference type="NCBI Taxonomy" id="1036612"/>
    <lineage>
        <taxon>Eukaryota</taxon>
        <taxon>Fungi</taxon>
        <taxon>Dikarya</taxon>
        <taxon>Ascomycota</taxon>
        <taxon>Pezizomycotina</taxon>
        <taxon>Eurotiomycetes</taxon>
        <taxon>Eurotiomycetidae</taxon>
        <taxon>Eurotiales</taxon>
        <taxon>Aspergillaceae</taxon>
        <taxon>Aspergillus</taxon>
        <taxon>Aspergillus subgen. Nidulantes</taxon>
    </lineage>
</organism>
<protein>
    <recommendedName>
        <fullName evidence="5">FAD-binding PCMH-type domain-containing protein</fullName>
    </recommendedName>
</protein>
<dbReference type="VEuPathDB" id="FungiDB:ASPSYDRAFT_62995"/>
<evidence type="ECO:0000313" key="7">
    <source>
        <dbReference type="Proteomes" id="UP000184356"/>
    </source>
</evidence>